<dbReference type="PANTHER" id="PTHR32487:SF0">
    <property type="entry name" value="3-OXO-DELTA(4,5)-STEROID 5-BETA-REDUCTASE"/>
    <property type="match status" value="1"/>
</dbReference>
<proteinExistence type="predicted"/>
<evidence type="ECO:0000313" key="1">
    <source>
        <dbReference type="EMBL" id="MFM0444566.1"/>
    </source>
</evidence>
<accession>A0ABW9C0S0</accession>
<comment type="caution">
    <text evidence="1">The sequence shown here is derived from an EMBL/GenBank/DDBJ whole genome shotgun (WGS) entry which is preliminary data.</text>
</comment>
<sequence>MLLQQMMADKAELWNSLVEKHNLRHYPYDQIVSWKFGDMIFKTTFDNISSTIKARKHGFHDCIDSEEMYIEMLTELREQRYIP</sequence>
<protein>
    <submittedName>
        <fullName evidence="1">Uncharacterized protein</fullName>
    </submittedName>
</protein>
<evidence type="ECO:0000313" key="2">
    <source>
        <dbReference type="Proteomes" id="UP001629288"/>
    </source>
</evidence>
<gene>
    <name evidence="1" type="ORF">PQR00_13335</name>
</gene>
<organism evidence="1 2">
    <name type="scientific">Paraburkholderia strydomiana</name>
    <dbReference type="NCBI Taxonomy" id="1245417"/>
    <lineage>
        <taxon>Bacteria</taxon>
        <taxon>Pseudomonadati</taxon>
        <taxon>Pseudomonadota</taxon>
        <taxon>Betaproteobacteria</taxon>
        <taxon>Burkholderiales</taxon>
        <taxon>Burkholderiaceae</taxon>
        <taxon>Paraburkholderia</taxon>
    </lineage>
</organism>
<dbReference type="RefSeq" id="WP_408129272.1">
    <property type="nucleotide sequence ID" value="NZ_JAQQDH010000003.1"/>
</dbReference>
<dbReference type="PANTHER" id="PTHR32487">
    <property type="entry name" value="3-OXO-DELTA(4,5)-STEROID 5-BETA-REDUCTASE"/>
    <property type="match status" value="1"/>
</dbReference>
<keyword evidence="2" id="KW-1185">Reference proteome</keyword>
<dbReference type="Proteomes" id="UP001629288">
    <property type="component" value="Unassembled WGS sequence"/>
</dbReference>
<dbReference type="Gene3D" id="3.40.50.720">
    <property type="entry name" value="NAD(P)-binding Rossmann-like Domain"/>
    <property type="match status" value="1"/>
</dbReference>
<reference evidence="1 2" key="1">
    <citation type="journal article" date="2024" name="Chem. Sci.">
        <title>Discovery of megapolipeptins by genome mining of a Burkholderiales bacteria collection.</title>
        <authorList>
            <person name="Paulo B.S."/>
            <person name="Recchia M.J.J."/>
            <person name="Lee S."/>
            <person name="Fergusson C.H."/>
            <person name="Romanowski S.B."/>
            <person name="Hernandez A."/>
            <person name="Krull N."/>
            <person name="Liu D.Y."/>
            <person name="Cavanagh H."/>
            <person name="Bos A."/>
            <person name="Gray C.A."/>
            <person name="Murphy B.T."/>
            <person name="Linington R.G."/>
            <person name="Eustaquio A.S."/>
        </authorList>
    </citation>
    <scope>NUCLEOTIDE SEQUENCE [LARGE SCALE GENOMIC DNA]</scope>
    <source>
        <strain evidence="1 2">RL17-379-BIB-C</strain>
    </source>
</reference>
<name>A0ABW9C0S0_9BURK</name>
<dbReference type="EMBL" id="JAQQDH010000003">
    <property type="protein sequence ID" value="MFM0444566.1"/>
    <property type="molecule type" value="Genomic_DNA"/>
</dbReference>